<evidence type="ECO:0000313" key="3">
    <source>
        <dbReference type="EMBL" id="MBM2619347.1"/>
    </source>
</evidence>
<comment type="caution">
    <text evidence="3">The sequence shown here is derived from an EMBL/GenBank/DDBJ whole genome shotgun (WGS) entry which is preliminary data.</text>
</comment>
<feature type="domain" description="YdbS-like PH" evidence="2">
    <location>
        <begin position="63"/>
        <end position="140"/>
    </location>
</feature>
<name>A0ABS2AHN6_9ACTN</name>
<keyword evidence="1" id="KW-1133">Transmembrane helix</keyword>
<accession>A0ABS2AHN6</accession>
<evidence type="ECO:0000256" key="1">
    <source>
        <dbReference type="SAM" id="Phobius"/>
    </source>
</evidence>
<dbReference type="Proteomes" id="UP000632138">
    <property type="component" value="Unassembled WGS sequence"/>
</dbReference>
<dbReference type="EMBL" id="JAENHP010000010">
    <property type="protein sequence ID" value="MBM2619347.1"/>
    <property type="molecule type" value="Genomic_DNA"/>
</dbReference>
<evidence type="ECO:0000259" key="2">
    <source>
        <dbReference type="Pfam" id="PF03703"/>
    </source>
</evidence>
<dbReference type="InterPro" id="IPR014529">
    <property type="entry name" value="UCP026631"/>
</dbReference>
<dbReference type="PANTHER" id="PTHR34473">
    <property type="entry name" value="UPF0699 TRANSMEMBRANE PROTEIN YDBS"/>
    <property type="match status" value="1"/>
</dbReference>
<dbReference type="PANTHER" id="PTHR34473:SF3">
    <property type="entry name" value="TRANSMEMBRANE PROTEIN-RELATED"/>
    <property type="match status" value="1"/>
</dbReference>
<keyword evidence="1" id="KW-0472">Membrane</keyword>
<organism evidence="3 4">
    <name type="scientific">Paractinoplanes ovalisporus</name>
    <dbReference type="NCBI Taxonomy" id="2810368"/>
    <lineage>
        <taxon>Bacteria</taxon>
        <taxon>Bacillati</taxon>
        <taxon>Actinomycetota</taxon>
        <taxon>Actinomycetes</taxon>
        <taxon>Micromonosporales</taxon>
        <taxon>Micromonosporaceae</taxon>
        <taxon>Paractinoplanes</taxon>
    </lineage>
</organism>
<feature type="transmembrane region" description="Helical" evidence="1">
    <location>
        <begin position="360"/>
        <end position="380"/>
    </location>
</feature>
<dbReference type="Pfam" id="PF03703">
    <property type="entry name" value="bPH_2"/>
    <property type="match status" value="2"/>
</dbReference>
<gene>
    <name evidence="3" type="ORF">JIG36_27725</name>
</gene>
<proteinExistence type="predicted"/>
<feature type="transmembrane region" description="Helical" evidence="1">
    <location>
        <begin position="16"/>
        <end position="36"/>
    </location>
</feature>
<evidence type="ECO:0000313" key="4">
    <source>
        <dbReference type="Proteomes" id="UP000632138"/>
    </source>
</evidence>
<keyword evidence="1" id="KW-0812">Transmembrane</keyword>
<dbReference type="InterPro" id="IPR005182">
    <property type="entry name" value="YdbS-like_PH"/>
</dbReference>
<keyword evidence="4" id="KW-1185">Reference proteome</keyword>
<dbReference type="PIRSF" id="PIRSF026631">
    <property type="entry name" value="UCP026631"/>
    <property type="match status" value="1"/>
</dbReference>
<sequence>MTAEAHPWRRLSVRAVYLDLIRLVGSLVPGFLGVTLGDDGPIWFLVAGSVVGLLGAGAGLIRWMTTRYRVTPELVEMRSGLVQRKHRTVNRDRIRTVDSTAKWLHRVFGLRVVHIGSGDTGSSFDLDALDRGHAAQLHRELSPGAVVRAEAEAETDAATSEVPETVIARWDARWVPLNAVNVWAVLTAVGPPFALYWFLRPFGVDLLDIGRALLDRQPLGGPVLIAVGVLVAYAVGFAGNAVSFVLQNANFQLVRRGTAPDTALVTHRGLLSTQTLQRDDRRLRGLQFTEPLLWRWLGLTETKVITTGLKTTGESGSGDLVPRVRMPEARDIAARVLADDHRPLEAALHRHPRGALVRRIGWALWGPALGSAVLALFVLTGALPDWVWPLPLALIPLTVPLAVVAYRSLGHALTGPYLVVRHGATQRHTVALQRRAVIGWSLRQSLLQRWGDRMTIGIATAAGARHYEAHDAGVDQTIAFLRGATPELAAEILEPVAVSTVRSTAMSGSTTS</sequence>
<feature type="transmembrane region" description="Helical" evidence="1">
    <location>
        <begin position="219"/>
        <end position="246"/>
    </location>
</feature>
<feature type="transmembrane region" description="Helical" evidence="1">
    <location>
        <begin position="386"/>
        <end position="406"/>
    </location>
</feature>
<reference evidence="3 4" key="1">
    <citation type="submission" date="2021-01" db="EMBL/GenBank/DDBJ databases">
        <title>Actinoplanes sp. nov. LDG1-06 isolated from lichen.</title>
        <authorList>
            <person name="Saeng-In P."/>
            <person name="Phongsopitanun W."/>
            <person name="Kanchanasin P."/>
            <person name="Yuki M."/>
            <person name="Kudo T."/>
            <person name="Ohkuma M."/>
            <person name="Tanasupawat S."/>
        </authorList>
    </citation>
    <scope>NUCLEOTIDE SEQUENCE [LARGE SCALE GENOMIC DNA]</scope>
    <source>
        <strain evidence="3 4">LDG1-06</strain>
    </source>
</reference>
<feature type="transmembrane region" description="Helical" evidence="1">
    <location>
        <begin position="42"/>
        <end position="61"/>
    </location>
</feature>
<feature type="domain" description="YdbS-like PH" evidence="2">
    <location>
        <begin position="406"/>
        <end position="474"/>
    </location>
</feature>
<feature type="transmembrane region" description="Helical" evidence="1">
    <location>
        <begin position="179"/>
        <end position="199"/>
    </location>
</feature>
<dbReference type="RefSeq" id="WP_203379342.1">
    <property type="nucleotide sequence ID" value="NZ_JAENHP010000010.1"/>
</dbReference>
<protein>
    <submittedName>
        <fullName evidence="3">PH domain-containing protein</fullName>
    </submittedName>
</protein>